<dbReference type="Gene3D" id="3.50.14.10">
    <property type="entry name" value="Replication terminator Tus, domain 1 superfamily/Replication terminator Tus"/>
    <property type="match status" value="1"/>
</dbReference>
<evidence type="ECO:0000256" key="2">
    <source>
        <dbReference type="ARBA" id="ARBA00022705"/>
    </source>
</evidence>
<keyword evidence="2" id="KW-0235">DNA replication</keyword>
<reference evidence="4" key="2">
    <citation type="journal article" date="2024" name="Int. J. Antimicrob. Agents">
        <title>Identification of a novel Providencia species showing multi-drug-resistant in three patients with hospital-acquired infection.</title>
        <authorList>
            <person name="Yang W."/>
            <person name="Chen J."/>
            <person name="Yang F."/>
            <person name="Ji P."/>
            <person name="Shen S."/>
            <person name="Yin D."/>
            <person name="Hu F."/>
        </authorList>
    </citation>
    <scope>NUCLEOTIDE SEQUENCE</scope>
    <source>
        <strain evidence="4">CRE-138-0111</strain>
    </source>
</reference>
<dbReference type="Proteomes" id="UP001176478">
    <property type="component" value="Unassembled WGS sequence"/>
</dbReference>
<evidence type="ECO:0000256" key="1">
    <source>
        <dbReference type="ARBA" id="ARBA00022490"/>
    </source>
</evidence>
<accession>A0ABT9AX18</accession>
<dbReference type="EMBL" id="JAUQTG010000019">
    <property type="protein sequence ID" value="MDO7858797.1"/>
    <property type="molecule type" value="Genomic_DNA"/>
</dbReference>
<reference evidence="4" key="1">
    <citation type="submission" date="2023-07" db="EMBL/GenBank/DDBJ databases">
        <authorList>
            <person name="Yang W."/>
            <person name="Chen J."/>
            <person name="Ji P."/>
            <person name="Hu F."/>
        </authorList>
    </citation>
    <scope>NUCLEOTIDE SEQUENCE</scope>
    <source>
        <strain evidence="4">CRE-138-0111</strain>
    </source>
</reference>
<keyword evidence="1" id="KW-0963">Cytoplasm</keyword>
<evidence type="ECO:0000313" key="5">
    <source>
        <dbReference type="Proteomes" id="UP001176478"/>
    </source>
</evidence>
<gene>
    <name evidence="4" type="ORF">Q5E86_21135</name>
</gene>
<dbReference type="InterPro" id="IPR008865">
    <property type="entry name" value="DNA_replication_term_site-bd"/>
</dbReference>
<dbReference type="Pfam" id="PF05472">
    <property type="entry name" value="Ter"/>
    <property type="match status" value="1"/>
</dbReference>
<protein>
    <submittedName>
        <fullName evidence="4">DNA replication terminus site-binding protein</fullName>
    </submittedName>
</protein>
<dbReference type="NCBIfam" id="NF002810">
    <property type="entry name" value="PRK02951.1-4"/>
    <property type="match status" value="1"/>
</dbReference>
<dbReference type="InterPro" id="IPR036381">
    <property type="entry name" value="Tus_dom1"/>
</dbReference>
<dbReference type="SUPFAM" id="SSF56596">
    <property type="entry name" value="Replication terminator protein (Tus)"/>
    <property type="match status" value="1"/>
</dbReference>
<dbReference type="InterPro" id="IPR036384">
    <property type="entry name" value="Tus_sf"/>
</dbReference>
<keyword evidence="5" id="KW-1185">Reference proteome</keyword>
<evidence type="ECO:0000313" key="4">
    <source>
        <dbReference type="EMBL" id="MDO7858797.1"/>
    </source>
</evidence>
<keyword evidence="3" id="KW-0238">DNA-binding</keyword>
<sequence length="304" mass="34052">MNIAQTFHRLEDDLALLNRVLAEKSPLYARVCVIPPVADGEENLPVARIEPILMYGAQAIEQAQKAYTDLHIKDGLSQKSTRRTAGVLWYADDNPEFSAEVMALITAINFSKQSIQDHIISEFGNQNARFSALHNACPGVMTLHLYRQIRAWHNADLQSVRFSWQRKSLLRIPDKTKLLASMQTDVIDNSAVSLPVGNLAQKIANTPQEKLRLRRPAKIQPVANIVFRNEDGAATAALKTVTALMPYIVIQDQRLDIKPLQNYAPRDIQRNSDRLATEVIGTYHGETIEVLLVWGILLGTAEIK</sequence>
<comment type="caution">
    <text evidence="4">The sequence shown here is derived from an EMBL/GenBank/DDBJ whole genome shotgun (WGS) entry which is preliminary data.</text>
</comment>
<evidence type="ECO:0000256" key="3">
    <source>
        <dbReference type="ARBA" id="ARBA00023125"/>
    </source>
</evidence>
<name>A0ABT9AX18_9GAMM</name>
<organism evidence="4 5">
    <name type="scientific">Providencia huashanensis</name>
    <dbReference type="NCBI Taxonomy" id="3037798"/>
    <lineage>
        <taxon>Bacteria</taxon>
        <taxon>Pseudomonadati</taxon>
        <taxon>Pseudomonadota</taxon>
        <taxon>Gammaproteobacteria</taxon>
        <taxon>Enterobacterales</taxon>
        <taxon>Morganellaceae</taxon>
        <taxon>Providencia</taxon>
    </lineage>
</organism>
<proteinExistence type="predicted"/>